<evidence type="ECO:0000313" key="1">
    <source>
        <dbReference type="EMBL" id="KAG5603033.1"/>
    </source>
</evidence>
<dbReference type="EMBL" id="JACXVP010000006">
    <property type="protein sequence ID" value="KAG5603033.1"/>
    <property type="molecule type" value="Genomic_DNA"/>
</dbReference>
<evidence type="ECO:0000313" key="2">
    <source>
        <dbReference type="Proteomes" id="UP000824120"/>
    </source>
</evidence>
<name>A0A9J5YRA9_SOLCO</name>
<dbReference type="AlphaFoldDB" id="A0A9J5YRA9"/>
<comment type="caution">
    <text evidence="1">The sequence shown here is derived from an EMBL/GenBank/DDBJ whole genome shotgun (WGS) entry which is preliminary data.</text>
</comment>
<keyword evidence="2" id="KW-1185">Reference proteome</keyword>
<accession>A0A9J5YRA9</accession>
<gene>
    <name evidence="1" type="ORF">H5410_034403</name>
</gene>
<protein>
    <submittedName>
        <fullName evidence="1">Uncharacterized protein</fullName>
    </submittedName>
</protein>
<organism evidence="1 2">
    <name type="scientific">Solanum commersonii</name>
    <name type="common">Commerson's wild potato</name>
    <name type="synonym">Commerson's nightshade</name>
    <dbReference type="NCBI Taxonomy" id="4109"/>
    <lineage>
        <taxon>Eukaryota</taxon>
        <taxon>Viridiplantae</taxon>
        <taxon>Streptophyta</taxon>
        <taxon>Embryophyta</taxon>
        <taxon>Tracheophyta</taxon>
        <taxon>Spermatophyta</taxon>
        <taxon>Magnoliopsida</taxon>
        <taxon>eudicotyledons</taxon>
        <taxon>Gunneridae</taxon>
        <taxon>Pentapetalae</taxon>
        <taxon>asterids</taxon>
        <taxon>lamiids</taxon>
        <taxon>Solanales</taxon>
        <taxon>Solanaceae</taxon>
        <taxon>Solanoideae</taxon>
        <taxon>Solaneae</taxon>
        <taxon>Solanum</taxon>
    </lineage>
</organism>
<sequence length="73" mass="8077">MSESLKLVAGDNRERRREATTLVWNGTPVHRILKFTVLPEMGVVKSDCWMLFSGDGGVRGQFESILGIPSNEG</sequence>
<reference evidence="1 2" key="1">
    <citation type="submission" date="2020-09" db="EMBL/GenBank/DDBJ databases">
        <title>De no assembly of potato wild relative species, Solanum commersonii.</title>
        <authorList>
            <person name="Cho K."/>
        </authorList>
    </citation>
    <scope>NUCLEOTIDE SEQUENCE [LARGE SCALE GENOMIC DNA]</scope>
    <source>
        <strain evidence="1">LZ3.2</strain>
        <tissue evidence="1">Leaf</tissue>
    </source>
</reference>
<proteinExistence type="predicted"/>
<dbReference type="Proteomes" id="UP000824120">
    <property type="component" value="Chromosome 6"/>
</dbReference>